<gene>
    <name evidence="6" type="ORF">D5H75_27535</name>
</gene>
<dbReference type="InterPro" id="IPR000873">
    <property type="entry name" value="AMP-dep_synth/lig_dom"/>
</dbReference>
<dbReference type="RefSeq" id="WP_119929460.1">
    <property type="nucleotide sequence ID" value="NZ_QZEY01000013.1"/>
</dbReference>
<accession>A0A3A4AGQ4</accession>
<keyword evidence="3" id="KW-1133">Transmembrane helix</keyword>
<reference evidence="6 7" key="1">
    <citation type="submission" date="2018-09" db="EMBL/GenBank/DDBJ databases">
        <title>YIM 75507 draft genome.</title>
        <authorList>
            <person name="Tang S."/>
            <person name="Feng Y."/>
        </authorList>
    </citation>
    <scope>NUCLEOTIDE SEQUENCE [LARGE SCALE GENOMIC DNA]</scope>
    <source>
        <strain evidence="6 7">YIM 75507</strain>
    </source>
</reference>
<dbReference type="PANTHER" id="PTHR43767">
    <property type="entry name" value="LONG-CHAIN-FATTY-ACID--COA LIGASE"/>
    <property type="match status" value="1"/>
</dbReference>
<evidence type="ECO:0000313" key="6">
    <source>
        <dbReference type="EMBL" id="RJL25100.1"/>
    </source>
</evidence>
<evidence type="ECO:0000256" key="2">
    <source>
        <dbReference type="ARBA" id="ARBA00022598"/>
    </source>
</evidence>
<comment type="similarity">
    <text evidence="1">Belongs to the ATP-dependent AMP-binding enzyme family.</text>
</comment>
<dbReference type="Pfam" id="PF00501">
    <property type="entry name" value="AMP-binding"/>
    <property type="match status" value="1"/>
</dbReference>
<feature type="domain" description="AMP-dependent synthetase/ligase" evidence="4">
    <location>
        <begin position="51"/>
        <end position="418"/>
    </location>
</feature>
<feature type="transmembrane region" description="Helical" evidence="3">
    <location>
        <begin position="257"/>
        <end position="281"/>
    </location>
</feature>
<dbReference type="Gene3D" id="3.30.300.30">
    <property type="match status" value="1"/>
</dbReference>
<protein>
    <submittedName>
        <fullName evidence="6">Long-chain fatty acid--CoA ligase</fullName>
    </submittedName>
</protein>
<keyword evidence="3" id="KW-0812">Transmembrane</keyword>
<evidence type="ECO:0000256" key="3">
    <source>
        <dbReference type="SAM" id="Phobius"/>
    </source>
</evidence>
<sequence length="557" mass="60704">MTRPLAEVTAELTGPGQLFEMEEIDVRGVRTRTWKHAPKDVRALLEMSRFHGENVFIAYEDEHITFEEHFRRAVTLANRLVDEYGVQKGDRVALAMRNFPEWIVSFFGAAAAGAVVVPLNAWWTRQELEYGLSDSGAKVLIADGERAERLAGVDVPMIVARAEGDLPAGARAFADVLGEVRADVTMPAIDLHPDDDATIFYTSGTTGKPKGALVTQRNLGQSPMTVAYALLRTAMRAGKTAAEAAGPRRVTLLTVPLFHVTGCFAVLTATVFTGGQLVLMYKWDPDRALQLIEREKVTVFNGVPTNAWQLLSAPSFGKYDISSLNSVSYGGAPAPPKLVERITELLPKRTPGNGYGMTETTALAVFNGGVDYLERPESIGLPVAIVDAKVVGPGGEDLPAGEVGELCVKGANVIKGYWNRPDATAMTFVDGWLHTGDMARIDEDGFIYIVDRAKDMLIRGGENIYCAEVEAAFFEHPAVDDAAVIGIPHDELGEEVGAVVCLKPGARATQEELREFLAERIAHFKVPARIWFREQELPRNPGGKILKTHLRKEILGA</sequence>
<keyword evidence="7" id="KW-1185">Reference proteome</keyword>
<keyword evidence="3" id="KW-0472">Membrane</keyword>
<dbReference type="Gene3D" id="3.40.50.980">
    <property type="match status" value="2"/>
</dbReference>
<dbReference type="InterPro" id="IPR020845">
    <property type="entry name" value="AMP-binding_CS"/>
</dbReference>
<dbReference type="InterPro" id="IPR025110">
    <property type="entry name" value="AMP-bd_C"/>
</dbReference>
<keyword evidence="2 6" id="KW-0436">Ligase</keyword>
<dbReference type="OrthoDB" id="4363623at2"/>
<dbReference type="AlphaFoldDB" id="A0A3A4AGQ4"/>
<organism evidence="6 7">
    <name type="scientific">Bailinhaonella thermotolerans</name>
    <dbReference type="NCBI Taxonomy" id="1070861"/>
    <lineage>
        <taxon>Bacteria</taxon>
        <taxon>Bacillati</taxon>
        <taxon>Actinomycetota</taxon>
        <taxon>Actinomycetes</taxon>
        <taxon>Streptosporangiales</taxon>
        <taxon>Streptosporangiaceae</taxon>
        <taxon>Bailinhaonella</taxon>
    </lineage>
</organism>
<dbReference type="GO" id="GO:0016877">
    <property type="term" value="F:ligase activity, forming carbon-sulfur bonds"/>
    <property type="evidence" value="ECO:0007669"/>
    <property type="project" value="UniProtKB-ARBA"/>
</dbReference>
<feature type="domain" description="AMP-binding enzyme C-terminal" evidence="5">
    <location>
        <begin position="468"/>
        <end position="544"/>
    </location>
</feature>
<dbReference type="PROSITE" id="PS00455">
    <property type="entry name" value="AMP_BINDING"/>
    <property type="match status" value="1"/>
</dbReference>
<name>A0A3A4AGQ4_9ACTN</name>
<evidence type="ECO:0000313" key="7">
    <source>
        <dbReference type="Proteomes" id="UP000265768"/>
    </source>
</evidence>
<dbReference type="Proteomes" id="UP000265768">
    <property type="component" value="Unassembled WGS sequence"/>
</dbReference>
<dbReference type="SUPFAM" id="SSF56801">
    <property type="entry name" value="Acetyl-CoA synthetase-like"/>
    <property type="match status" value="1"/>
</dbReference>
<dbReference type="EMBL" id="QZEY01000013">
    <property type="protein sequence ID" value="RJL25100.1"/>
    <property type="molecule type" value="Genomic_DNA"/>
</dbReference>
<comment type="caution">
    <text evidence="6">The sequence shown here is derived from an EMBL/GenBank/DDBJ whole genome shotgun (WGS) entry which is preliminary data.</text>
</comment>
<dbReference type="InterPro" id="IPR050237">
    <property type="entry name" value="ATP-dep_AMP-bd_enzyme"/>
</dbReference>
<proteinExistence type="inferred from homology"/>
<dbReference type="Pfam" id="PF13193">
    <property type="entry name" value="AMP-binding_C"/>
    <property type="match status" value="1"/>
</dbReference>
<evidence type="ECO:0000259" key="5">
    <source>
        <dbReference type="Pfam" id="PF13193"/>
    </source>
</evidence>
<dbReference type="InterPro" id="IPR045851">
    <property type="entry name" value="AMP-bd_C_sf"/>
</dbReference>
<feature type="transmembrane region" description="Helical" evidence="3">
    <location>
        <begin position="102"/>
        <end position="123"/>
    </location>
</feature>
<evidence type="ECO:0000256" key="1">
    <source>
        <dbReference type="ARBA" id="ARBA00006432"/>
    </source>
</evidence>
<dbReference type="Gene3D" id="2.30.38.10">
    <property type="entry name" value="Luciferase, Domain 3"/>
    <property type="match status" value="1"/>
</dbReference>
<dbReference type="PANTHER" id="PTHR43767:SF7">
    <property type="entry name" value="MEDIUM_LONG-CHAIN-FATTY-ACID--COA LIGASE FADD8"/>
    <property type="match status" value="1"/>
</dbReference>
<dbReference type="FunFam" id="3.30.300.30:FF:000008">
    <property type="entry name" value="2,3-dihydroxybenzoate-AMP ligase"/>
    <property type="match status" value="1"/>
</dbReference>
<evidence type="ECO:0000259" key="4">
    <source>
        <dbReference type="Pfam" id="PF00501"/>
    </source>
</evidence>